<dbReference type="EC" id="3.1.11.6" evidence="6"/>
<evidence type="ECO:0000256" key="6">
    <source>
        <dbReference type="HAMAP-Rule" id="MF_00337"/>
    </source>
</evidence>
<evidence type="ECO:0000256" key="5">
    <source>
        <dbReference type="ARBA" id="ARBA00022839"/>
    </source>
</evidence>
<evidence type="ECO:0000256" key="1">
    <source>
        <dbReference type="ARBA" id="ARBA00009998"/>
    </source>
</evidence>
<dbReference type="NCBIfam" id="TIGR01280">
    <property type="entry name" value="xseB"/>
    <property type="match status" value="1"/>
</dbReference>
<sequence length="91" mass="9396">MTNSGGGSGSGELTPGSGIDPELAALSYEAAREQLADVVRKLEAGGLSLEDSLALWERGEALAKVCDRHLAGARERVEQALASVEGDERSG</sequence>
<feature type="region of interest" description="Disordered" evidence="7">
    <location>
        <begin position="1"/>
        <end position="20"/>
    </location>
</feature>
<proteinExistence type="inferred from homology"/>
<dbReference type="PANTHER" id="PTHR34137:SF1">
    <property type="entry name" value="EXODEOXYRIBONUCLEASE 7 SMALL SUBUNIT"/>
    <property type="match status" value="1"/>
</dbReference>
<comment type="subunit">
    <text evidence="6">Heterooligomer composed of large and small subunits.</text>
</comment>
<feature type="compositionally biased region" description="Gly residues" evidence="7">
    <location>
        <begin position="1"/>
        <end position="10"/>
    </location>
</feature>
<dbReference type="EMBL" id="JBHLZU010000020">
    <property type="protein sequence ID" value="MFB9907282.1"/>
    <property type="molecule type" value="Genomic_DNA"/>
</dbReference>
<evidence type="ECO:0000256" key="3">
    <source>
        <dbReference type="ARBA" id="ARBA00022722"/>
    </source>
</evidence>
<accession>A0ABV6A2A1</accession>
<keyword evidence="5 6" id="KW-0269">Exonuclease</keyword>
<evidence type="ECO:0000313" key="9">
    <source>
        <dbReference type="Proteomes" id="UP001589693"/>
    </source>
</evidence>
<dbReference type="RefSeq" id="WP_377857121.1">
    <property type="nucleotide sequence ID" value="NZ_JBHLZU010000020.1"/>
</dbReference>
<keyword evidence="4 6" id="KW-0378">Hydrolase</keyword>
<evidence type="ECO:0000313" key="8">
    <source>
        <dbReference type="EMBL" id="MFB9907282.1"/>
    </source>
</evidence>
<evidence type="ECO:0000256" key="4">
    <source>
        <dbReference type="ARBA" id="ARBA00022801"/>
    </source>
</evidence>
<dbReference type="GO" id="GO:0008855">
    <property type="term" value="F:exodeoxyribonuclease VII activity"/>
    <property type="evidence" value="ECO:0007669"/>
    <property type="project" value="UniProtKB-EC"/>
</dbReference>
<dbReference type="PANTHER" id="PTHR34137">
    <property type="entry name" value="EXODEOXYRIBONUCLEASE 7 SMALL SUBUNIT"/>
    <property type="match status" value="1"/>
</dbReference>
<keyword evidence="2 6" id="KW-0963">Cytoplasm</keyword>
<evidence type="ECO:0000256" key="7">
    <source>
        <dbReference type="SAM" id="MobiDB-lite"/>
    </source>
</evidence>
<dbReference type="HAMAP" id="MF_00337">
    <property type="entry name" value="Exonuc_7_S"/>
    <property type="match status" value="1"/>
</dbReference>
<evidence type="ECO:0000256" key="2">
    <source>
        <dbReference type="ARBA" id="ARBA00022490"/>
    </source>
</evidence>
<dbReference type="Proteomes" id="UP001589693">
    <property type="component" value="Unassembled WGS sequence"/>
</dbReference>
<dbReference type="InterPro" id="IPR003761">
    <property type="entry name" value="Exonuc_VII_S"/>
</dbReference>
<comment type="similarity">
    <text evidence="1 6">Belongs to the XseB family.</text>
</comment>
<dbReference type="NCBIfam" id="NF002139">
    <property type="entry name" value="PRK00977.1-3"/>
    <property type="match status" value="1"/>
</dbReference>
<comment type="catalytic activity">
    <reaction evidence="6">
        <text>Exonucleolytic cleavage in either 5'- to 3'- or 3'- to 5'-direction to yield nucleoside 5'-phosphates.</text>
        <dbReference type="EC" id="3.1.11.6"/>
    </reaction>
</comment>
<dbReference type="InterPro" id="IPR037004">
    <property type="entry name" value="Exonuc_VII_ssu_sf"/>
</dbReference>
<name>A0ABV6A2A1_9PSEU</name>
<dbReference type="SUPFAM" id="SSF116842">
    <property type="entry name" value="XseB-like"/>
    <property type="match status" value="1"/>
</dbReference>
<keyword evidence="9" id="KW-1185">Reference proteome</keyword>
<organism evidence="8 9">
    <name type="scientific">Allokutzneria oryzae</name>
    <dbReference type="NCBI Taxonomy" id="1378989"/>
    <lineage>
        <taxon>Bacteria</taxon>
        <taxon>Bacillati</taxon>
        <taxon>Actinomycetota</taxon>
        <taxon>Actinomycetes</taxon>
        <taxon>Pseudonocardiales</taxon>
        <taxon>Pseudonocardiaceae</taxon>
        <taxon>Allokutzneria</taxon>
    </lineage>
</organism>
<keyword evidence="3 6" id="KW-0540">Nuclease</keyword>
<reference evidence="8 9" key="1">
    <citation type="submission" date="2024-09" db="EMBL/GenBank/DDBJ databases">
        <authorList>
            <person name="Sun Q."/>
            <person name="Mori K."/>
        </authorList>
    </citation>
    <scope>NUCLEOTIDE SEQUENCE [LARGE SCALE GENOMIC DNA]</scope>
    <source>
        <strain evidence="8 9">TBRC 7907</strain>
    </source>
</reference>
<gene>
    <name evidence="6" type="primary">xseB</name>
    <name evidence="8" type="ORF">ACFFQA_25385</name>
</gene>
<dbReference type="Pfam" id="PF02609">
    <property type="entry name" value="Exonuc_VII_S"/>
    <property type="match status" value="1"/>
</dbReference>
<comment type="function">
    <text evidence="6">Bidirectionally degrades single-stranded DNA into large acid-insoluble oligonucleotides, which are then degraded further into small acid-soluble oligonucleotides.</text>
</comment>
<dbReference type="Gene3D" id="1.10.287.1040">
    <property type="entry name" value="Exonuclease VII, small subunit"/>
    <property type="match status" value="1"/>
</dbReference>
<comment type="subcellular location">
    <subcellularLocation>
        <location evidence="6">Cytoplasm</location>
    </subcellularLocation>
</comment>
<comment type="caution">
    <text evidence="8">The sequence shown here is derived from an EMBL/GenBank/DDBJ whole genome shotgun (WGS) entry which is preliminary data.</text>
</comment>
<protein>
    <recommendedName>
        <fullName evidence="6">Exodeoxyribonuclease 7 small subunit</fullName>
        <ecNumber evidence="6">3.1.11.6</ecNumber>
    </recommendedName>
    <alternativeName>
        <fullName evidence="6">Exodeoxyribonuclease VII small subunit</fullName>
        <shortName evidence="6">Exonuclease VII small subunit</shortName>
    </alternativeName>
</protein>